<dbReference type="HAMAP" id="MF_00434">
    <property type="entry name" value="Pterin_4_alpha"/>
    <property type="match status" value="1"/>
</dbReference>
<accession>A0A4R6M3K4</accession>
<gene>
    <name evidence="5" type="ORF">DFP79_3119</name>
</gene>
<organism evidence="5 6">
    <name type="scientific">Marinomonas balearica</name>
    <dbReference type="NCBI Taxonomy" id="491947"/>
    <lineage>
        <taxon>Bacteria</taxon>
        <taxon>Pseudomonadati</taxon>
        <taxon>Pseudomonadota</taxon>
        <taxon>Gammaproteobacteria</taxon>
        <taxon>Oceanospirillales</taxon>
        <taxon>Oceanospirillaceae</taxon>
        <taxon>Marinomonas</taxon>
    </lineage>
</organism>
<dbReference type="EC" id="4.2.1.96" evidence="4"/>
<keyword evidence="3 4" id="KW-0456">Lyase</keyword>
<dbReference type="PANTHER" id="PTHR12599">
    <property type="entry name" value="PTERIN-4-ALPHA-CARBINOLAMINE DEHYDRATASE"/>
    <property type="match status" value="1"/>
</dbReference>
<evidence type="ECO:0000313" key="6">
    <source>
        <dbReference type="Proteomes" id="UP000294656"/>
    </source>
</evidence>
<evidence type="ECO:0000256" key="4">
    <source>
        <dbReference type="HAMAP-Rule" id="MF_00434"/>
    </source>
</evidence>
<dbReference type="NCBIfam" id="NF002018">
    <property type="entry name" value="PRK00823.1-3"/>
    <property type="match status" value="1"/>
</dbReference>
<evidence type="ECO:0000256" key="2">
    <source>
        <dbReference type="ARBA" id="ARBA00006472"/>
    </source>
</evidence>
<name>A0A4R6M3K4_9GAMM</name>
<dbReference type="Gene3D" id="3.30.1360.20">
    <property type="entry name" value="Transcriptional coactivator/pterin dehydratase"/>
    <property type="match status" value="1"/>
</dbReference>
<comment type="similarity">
    <text evidence="2 4">Belongs to the pterin-4-alpha-carbinolamine dehydratase family.</text>
</comment>
<proteinExistence type="inferred from homology"/>
<dbReference type="Proteomes" id="UP000294656">
    <property type="component" value="Unassembled WGS sequence"/>
</dbReference>
<dbReference type="Pfam" id="PF01329">
    <property type="entry name" value="Pterin_4a"/>
    <property type="match status" value="1"/>
</dbReference>
<dbReference type="OrthoDB" id="5294615at2"/>
<evidence type="ECO:0000256" key="1">
    <source>
        <dbReference type="ARBA" id="ARBA00001554"/>
    </source>
</evidence>
<dbReference type="SUPFAM" id="SSF55248">
    <property type="entry name" value="PCD-like"/>
    <property type="match status" value="1"/>
</dbReference>
<dbReference type="InterPro" id="IPR036428">
    <property type="entry name" value="PCD_sf"/>
</dbReference>
<dbReference type="GO" id="GO:0006729">
    <property type="term" value="P:tetrahydrobiopterin biosynthetic process"/>
    <property type="evidence" value="ECO:0007669"/>
    <property type="project" value="InterPro"/>
</dbReference>
<protein>
    <recommendedName>
        <fullName evidence="4">Putative pterin-4-alpha-carbinolamine dehydratase</fullName>
        <shortName evidence="4">PHS</shortName>
        <ecNumber evidence="4">4.2.1.96</ecNumber>
    </recommendedName>
    <alternativeName>
        <fullName evidence="4">4-alpha-hydroxy-tetrahydropterin dehydratase</fullName>
    </alternativeName>
    <alternativeName>
        <fullName evidence="4">Pterin carbinolamine dehydratase</fullName>
        <shortName evidence="4">PCD</shortName>
    </alternativeName>
</protein>
<dbReference type="PANTHER" id="PTHR12599:SF0">
    <property type="entry name" value="PTERIN-4-ALPHA-CARBINOLAMINE DEHYDRATASE"/>
    <property type="match status" value="1"/>
</dbReference>
<comment type="catalytic activity">
    <reaction evidence="1 4">
        <text>(4aS,6R)-4a-hydroxy-L-erythro-5,6,7,8-tetrahydrobiopterin = (6R)-L-erythro-6,7-dihydrobiopterin + H2O</text>
        <dbReference type="Rhea" id="RHEA:11920"/>
        <dbReference type="ChEBI" id="CHEBI:15377"/>
        <dbReference type="ChEBI" id="CHEBI:15642"/>
        <dbReference type="ChEBI" id="CHEBI:43120"/>
        <dbReference type="EC" id="4.2.1.96"/>
    </reaction>
</comment>
<dbReference type="RefSeq" id="WP_133504837.1">
    <property type="nucleotide sequence ID" value="NZ_SNXC01000015.1"/>
</dbReference>
<evidence type="ECO:0000256" key="3">
    <source>
        <dbReference type="ARBA" id="ARBA00023239"/>
    </source>
</evidence>
<dbReference type="CDD" id="cd00914">
    <property type="entry name" value="PCD_DCoH_subfamily_b"/>
    <property type="match status" value="1"/>
</dbReference>
<dbReference type="AlphaFoldDB" id="A0A4R6M3K4"/>
<reference evidence="5 6" key="1">
    <citation type="submission" date="2019-03" db="EMBL/GenBank/DDBJ databases">
        <title>Genomic Encyclopedia of Type Strains, Phase III (KMG-III): the genomes of soil and plant-associated and newly described type strains.</title>
        <authorList>
            <person name="Whitman W."/>
        </authorList>
    </citation>
    <scope>NUCLEOTIDE SEQUENCE [LARGE SCALE GENOMIC DNA]</scope>
    <source>
        <strain evidence="5 6">CECT 7378</strain>
    </source>
</reference>
<dbReference type="EMBL" id="SNXC01000015">
    <property type="protein sequence ID" value="TDO95764.1"/>
    <property type="molecule type" value="Genomic_DNA"/>
</dbReference>
<sequence length="98" mass="11432">MNKLSEEQIIAALIVLNQSLEHPWRIENEKLTKQFQFKNFSQAFGFMTECALYAEKLNHHPEWFNVYNKVSIQLTTHDVGGISERDFELARTMESAAK</sequence>
<dbReference type="GO" id="GO:0008124">
    <property type="term" value="F:4-alpha-hydroxytetrahydrobiopterin dehydratase activity"/>
    <property type="evidence" value="ECO:0007669"/>
    <property type="project" value="UniProtKB-UniRule"/>
</dbReference>
<dbReference type="InterPro" id="IPR001533">
    <property type="entry name" value="Pterin_deHydtase"/>
</dbReference>
<comment type="caution">
    <text evidence="5">The sequence shown here is derived from an EMBL/GenBank/DDBJ whole genome shotgun (WGS) entry which is preliminary data.</text>
</comment>
<keyword evidence="6" id="KW-1185">Reference proteome</keyword>
<evidence type="ECO:0000313" key="5">
    <source>
        <dbReference type="EMBL" id="TDO95764.1"/>
    </source>
</evidence>